<dbReference type="KEGG" id="cphy:B5808_16680"/>
<dbReference type="InterPro" id="IPR050109">
    <property type="entry name" value="HTH-type_TetR-like_transc_reg"/>
</dbReference>
<dbReference type="PANTHER" id="PTHR30055:SF234">
    <property type="entry name" value="HTH-TYPE TRANSCRIPTIONAL REGULATOR BETI"/>
    <property type="match status" value="1"/>
</dbReference>
<dbReference type="Proteomes" id="UP000192775">
    <property type="component" value="Chromosome"/>
</dbReference>
<dbReference type="GO" id="GO:0003700">
    <property type="term" value="F:DNA-binding transcription factor activity"/>
    <property type="evidence" value="ECO:0007669"/>
    <property type="project" value="TreeGrafter"/>
</dbReference>
<keyword evidence="3" id="KW-0804">Transcription</keyword>
<keyword evidence="7" id="KW-1185">Reference proteome</keyword>
<evidence type="ECO:0000313" key="6">
    <source>
        <dbReference type="EMBL" id="ARJ06677.1"/>
    </source>
</evidence>
<organism evidence="6 7">
    <name type="scientific">Cnuibacter physcomitrellae</name>
    <dbReference type="NCBI Taxonomy" id="1619308"/>
    <lineage>
        <taxon>Bacteria</taxon>
        <taxon>Bacillati</taxon>
        <taxon>Actinomycetota</taxon>
        <taxon>Actinomycetes</taxon>
        <taxon>Micrococcales</taxon>
        <taxon>Microbacteriaceae</taxon>
        <taxon>Cnuibacter</taxon>
    </lineage>
</organism>
<name>A0A1X9LNI0_9MICO</name>
<evidence type="ECO:0000256" key="2">
    <source>
        <dbReference type="ARBA" id="ARBA00023125"/>
    </source>
</evidence>
<dbReference type="PROSITE" id="PS01081">
    <property type="entry name" value="HTH_TETR_1"/>
    <property type="match status" value="1"/>
</dbReference>
<proteinExistence type="predicted"/>
<evidence type="ECO:0000259" key="5">
    <source>
        <dbReference type="PROSITE" id="PS50977"/>
    </source>
</evidence>
<dbReference type="STRING" id="1619308.B5808_16680"/>
<accession>A0A1X9LNI0</accession>
<evidence type="ECO:0000256" key="3">
    <source>
        <dbReference type="ARBA" id="ARBA00023163"/>
    </source>
</evidence>
<dbReference type="SUPFAM" id="SSF46689">
    <property type="entry name" value="Homeodomain-like"/>
    <property type="match status" value="1"/>
</dbReference>
<sequence length="203" mass="22673">MNESALTLRDERKATTSRRLKEAARALTAERGLSGFTIEELCSEVGVSRRTFFNYFASKENAVIGIPIDSDREAIEQAFVEAGPTGLDSILDYLLELQMARWATVDLTHDDVRDLFQAFEREPKLLQVALRLAGEGERDDIALVERREALPAGDVRAATAVQLFGALLRASVEEMFRAHEGSSPDDLRALLRRRLEVARQLLA</sequence>
<dbReference type="PROSITE" id="PS50977">
    <property type="entry name" value="HTH_TETR_2"/>
    <property type="match status" value="1"/>
</dbReference>
<evidence type="ECO:0000256" key="1">
    <source>
        <dbReference type="ARBA" id="ARBA00023015"/>
    </source>
</evidence>
<gene>
    <name evidence="6" type="ORF">B5808_16680</name>
</gene>
<evidence type="ECO:0000256" key="4">
    <source>
        <dbReference type="PROSITE-ProRule" id="PRU00335"/>
    </source>
</evidence>
<feature type="DNA-binding region" description="H-T-H motif" evidence="4">
    <location>
        <begin position="37"/>
        <end position="56"/>
    </location>
</feature>
<dbReference type="InterPro" id="IPR023772">
    <property type="entry name" value="DNA-bd_HTH_TetR-type_CS"/>
</dbReference>
<reference evidence="6 7" key="1">
    <citation type="submission" date="2017-04" db="EMBL/GenBank/DDBJ databases">
        <authorList>
            <person name="Afonso C.L."/>
            <person name="Miller P.J."/>
            <person name="Scott M.A."/>
            <person name="Spackman E."/>
            <person name="Goraichik I."/>
            <person name="Dimitrov K.M."/>
            <person name="Suarez D.L."/>
            <person name="Swayne D.E."/>
        </authorList>
    </citation>
    <scope>NUCLEOTIDE SEQUENCE [LARGE SCALE GENOMIC DNA]</scope>
    <source>
        <strain evidence="7">XA(T)</strain>
    </source>
</reference>
<dbReference type="PANTHER" id="PTHR30055">
    <property type="entry name" value="HTH-TYPE TRANSCRIPTIONAL REGULATOR RUTR"/>
    <property type="match status" value="1"/>
</dbReference>
<dbReference type="GO" id="GO:0000976">
    <property type="term" value="F:transcription cis-regulatory region binding"/>
    <property type="evidence" value="ECO:0007669"/>
    <property type="project" value="TreeGrafter"/>
</dbReference>
<evidence type="ECO:0000313" key="7">
    <source>
        <dbReference type="Proteomes" id="UP000192775"/>
    </source>
</evidence>
<dbReference type="InterPro" id="IPR009057">
    <property type="entry name" value="Homeodomain-like_sf"/>
</dbReference>
<protein>
    <submittedName>
        <fullName evidence="6">TetR family transcriptional regulator</fullName>
    </submittedName>
</protein>
<keyword evidence="1" id="KW-0805">Transcription regulation</keyword>
<dbReference type="Pfam" id="PF00440">
    <property type="entry name" value="TetR_N"/>
    <property type="match status" value="1"/>
</dbReference>
<dbReference type="RefSeq" id="WP_085020815.1">
    <property type="nucleotide sequence ID" value="NZ_BMHD01000001.1"/>
</dbReference>
<dbReference type="Gene3D" id="1.10.357.10">
    <property type="entry name" value="Tetracycline Repressor, domain 2"/>
    <property type="match status" value="1"/>
</dbReference>
<keyword evidence="2 4" id="KW-0238">DNA-binding</keyword>
<dbReference type="AlphaFoldDB" id="A0A1X9LNI0"/>
<feature type="domain" description="HTH tetR-type" evidence="5">
    <location>
        <begin position="14"/>
        <end position="74"/>
    </location>
</feature>
<dbReference type="InterPro" id="IPR001647">
    <property type="entry name" value="HTH_TetR"/>
</dbReference>
<dbReference type="PRINTS" id="PR00455">
    <property type="entry name" value="HTHTETR"/>
</dbReference>
<dbReference type="EMBL" id="CP020715">
    <property type="protein sequence ID" value="ARJ06677.1"/>
    <property type="molecule type" value="Genomic_DNA"/>
</dbReference>